<proteinExistence type="predicted"/>
<dbReference type="AlphaFoldDB" id="A0A348B4F0"/>
<sequence>MTFIALSYTYVEGLRNMGDLLSSLSPSRREDDVIVLLREVNSKLDVLLESRGLCERVMQRGYAISGPAAVVLEGLVSLKVDESYNLYTFRDSLELLKLSPSPPRRLLPLLTALERYGLAKKEGERYVFQFD</sequence>
<gene>
    <name evidence="2" type="ORF">GCM10007116_20890</name>
    <name evidence="1" type="ORF">HS1genome_1441</name>
</gene>
<reference evidence="3" key="2">
    <citation type="submission" date="2018-04" db="EMBL/GenBank/DDBJ databases">
        <title>Complete genome sequence of Sulfodiicoccus acidiphilus strain HS-1.</title>
        <authorList>
            <person name="Sakai H.D."/>
            <person name="Kurosawa N."/>
        </authorList>
    </citation>
    <scope>NUCLEOTIDE SEQUENCE [LARGE SCALE GENOMIC DNA]</scope>
    <source>
        <strain evidence="3">HS-1</strain>
    </source>
</reference>
<protein>
    <submittedName>
        <fullName evidence="1">Uncharacterized protein</fullName>
    </submittedName>
</protein>
<name>A0A348B4F0_9CREN</name>
<dbReference type="EMBL" id="BMQS01000027">
    <property type="protein sequence ID" value="GGU03910.1"/>
    <property type="molecule type" value="Genomic_DNA"/>
</dbReference>
<dbReference type="EMBL" id="AP018553">
    <property type="protein sequence ID" value="BBD73052.1"/>
    <property type="molecule type" value="Genomic_DNA"/>
</dbReference>
<reference evidence="2" key="4">
    <citation type="submission" date="2020-09" db="EMBL/GenBank/DDBJ databases">
        <authorList>
            <person name="Sun Q."/>
            <person name="Ohkuma M."/>
        </authorList>
    </citation>
    <scope>NUCLEOTIDE SEQUENCE</scope>
    <source>
        <strain evidence="2">JCM 31740</strain>
    </source>
</reference>
<evidence type="ECO:0000313" key="1">
    <source>
        <dbReference type="EMBL" id="BBD73052.1"/>
    </source>
</evidence>
<dbReference type="Proteomes" id="UP000276741">
    <property type="component" value="Chromosome"/>
</dbReference>
<reference evidence="1" key="3">
    <citation type="journal article" date="2019" name="BMC Res. Notes">
        <title>Complete genome sequence of the Sulfodiicoccus acidiphilus strain HS-1T, the first crenarchaeon that lacks polB3, isolated from an acidic hot spring in Ohwaku-dani, Hakone, Japan.</title>
        <authorList>
            <person name="Sakai H.D."/>
            <person name="Kurosawa N."/>
        </authorList>
    </citation>
    <scope>NUCLEOTIDE SEQUENCE</scope>
    <source>
        <strain evidence="1">HS-1</strain>
    </source>
</reference>
<reference evidence="2" key="1">
    <citation type="journal article" date="2014" name="Int. J. Syst. Evol. Microbiol.">
        <title>Complete genome sequence of Corynebacterium casei LMG S-19264T (=DSM 44701T), isolated from a smear-ripened cheese.</title>
        <authorList>
            <consortium name="US DOE Joint Genome Institute (JGI-PGF)"/>
            <person name="Walter F."/>
            <person name="Albersmeier A."/>
            <person name="Kalinowski J."/>
            <person name="Ruckert C."/>
        </authorList>
    </citation>
    <scope>NUCLEOTIDE SEQUENCE</scope>
    <source>
        <strain evidence="2">JCM 31740</strain>
    </source>
</reference>
<dbReference type="Proteomes" id="UP000616143">
    <property type="component" value="Unassembled WGS sequence"/>
</dbReference>
<evidence type="ECO:0000313" key="3">
    <source>
        <dbReference type="Proteomes" id="UP000276741"/>
    </source>
</evidence>
<keyword evidence="3" id="KW-1185">Reference proteome</keyword>
<dbReference type="KEGG" id="sacd:HS1genome_1441"/>
<organism evidence="1 3">
    <name type="scientific">Sulfodiicoccus acidiphilus</name>
    <dbReference type="NCBI Taxonomy" id="1670455"/>
    <lineage>
        <taxon>Archaea</taxon>
        <taxon>Thermoproteota</taxon>
        <taxon>Thermoprotei</taxon>
        <taxon>Sulfolobales</taxon>
        <taxon>Sulfolobaceae</taxon>
        <taxon>Sulfodiicoccus</taxon>
    </lineage>
</organism>
<evidence type="ECO:0000313" key="2">
    <source>
        <dbReference type="EMBL" id="GGU03910.1"/>
    </source>
</evidence>
<accession>A0A348B4F0</accession>
<dbReference type="RefSeq" id="WP_126450218.1">
    <property type="nucleotide sequence ID" value="NZ_AP018553.1"/>
</dbReference>
<dbReference type="GeneID" id="38666952"/>